<evidence type="ECO:0000256" key="4">
    <source>
        <dbReference type="ARBA" id="ARBA00023163"/>
    </source>
</evidence>
<dbReference type="SUPFAM" id="SSF57701">
    <property type="entry name" value="Zn2/Cys6 DNA-binding domain"/>
    <property type="match status" value="1"/>
</dbReference>
<evidence type="ECO:0000256" key="3">
    <source>
        <dbReference type="ARBA" id="ARBA00023015"/>
    </source>
</evidence>
<dbReference type="Gene3D" id="4.10.240.10">
    <property type="entry name" value="Zn(2)-C6 fungal-type DNA-binding domain"/>
    <property type="match status" value="1"/>
</dbReference>
<feature type="region of interest" description="Disordered" evidence="6">
    <location>
        <begin position="92"/>
        <end position="167"/>
    </location>
</feature>
<keyword evidence="3" id="KW-0805">Transcription regulation</keyword>
<keyword evidence="4" id="KW-0804">Transcription</keyword>
<feature type="domain" description="Zn(2)-C6 fungal-type" evidence="7">
    <location>
        <begin position="28"/>
        <end position="58"/>
    </location>
</feature>
<dbReference type="PROSITE" id="PS50048">
    <property type="entry name" value="ZN2_CY6_FUNGAL_2"/>
    <property type="match status" value="1"/>
</dbReference>
<dbReference type="GO" id="GO:0000981">
    <property type="term" value="F:DNA-binding transcription factor activity, RNA polymerase II-specific"/>
    <property type="evidence" value="ECO:0007669"/>
    <property type="project" value="InterPro"/>
</dbReference>
<dbReference type="GO" id="GO:0005634">
    <property type="term" value="C:nucleus"/>
    <property type="evidence" value="ECO:0007669"/>
    <property type="project" value="UniProtKB-SubCell"/>
</dbReference>
<evidence type="ECO:0000256" key="5">
    <source>
        <dbReference type="ARBA" id="ARBA00023242"/>
    </source>
</evidence>
<keyword evidence="2" id="KW-0479">Metal-binding</keyword>
<dbReference type="SMART" id="SM00066">
    <property type="entry name" value="GAL4"/>
    <property type="match status" value="1"/>
</dbReference>
<evidence type="ECO:0000256" key="2">
    <source>
        <dbReference type="ARBA" id="ARBA00022723"/>
    </source>
</evidence>
<dbReference type="GO" id="GO:0006351">
    <property type="term" value="P:DNA-templated transcription"/>
    <property type="evidence" value="ECO:0007669"/>
    <property type="project" value="InterPro"/>
</dbReference>
<feature type="region of interest" description="Disordered" evidence="6">
    <location>
        <begin position="679"/>
        <end position="763"/>
    </location>
</feature>
<evidence type="ECO:0000259" key="7">
    <source>
        <dbReference type="PROSITE" id="PS50048"/>
    </source>
</evidence>
<dbReference type="Proteomes" id="UP000011715">
    <property type="component" value="Unassembled WGS sequence"/>
</dbReference>
<feature type="compositionally biased region" description="Basic and acidic residues" evidence="6">
    <location>
        <begin position="357"/>
        <end position="369"/>
    </location>
</feature>
<evidence type="ECO:0000313" key="10">
    <source>
        <dbReference type="Proteomes" id="UP000011715"/>
    </source>
</evidence>
<evidence type="ECO:0000256" key="1">
    <source>
        <dbReference type="ARBA" id="ARBA00004123"/>
    </source>
</evidence>
<reference evidence="8" key="3">
    <citation type="submission" date="2011-03" db="EMBL/GenBank/DDBJ databases">
        <title>Annotation of Magnaporthe poae ATCC 64411.</title>
        <authorList>
            <person name="Ma L.-J."/>
            <person name="Dead R."/>
            <person name="Young S.K."/>
            <person name="Zeng Q."/>
            <person name="Gargeya S."/>
            <person name="Fitzgerald M."/>
            <person name="Haas B."/>
            <person name="Abouelleil A."/>
            <person name="Alvarado L."/>
            <person name="Arachchi H.M."/>
            <person name="Berlin A."/>
            <person name="Brown A."/>
            <person name="Chapman S.B."/>
            <person name="Chen Z."/>
            <person name="Dunbar C."/>
            <person name="Freedman E."/>
            <person name="Gearin G."/>
            <person name="Gellesch M."/>
            <person name="Goldberg J."/>
            <person name="Griggs A."/>
            <person name="Gujja S."/>
            <person name="Heiman D."/>
            <person name="Howarth C."/>
            <person name="Larson L."/>
            <person name="Lui A."/>
            <person name="MacDonald P.J.P."/>
            <person name="Mehta T."/>
            <person name="Montmayeur A."/>
            <person name="Murphy C."/>
            <person name="Neiman D."/>
            <person name="Pearson M."/>
            <person name="Priest M."/>
            <person name="Roberts A."/>
            <person name="Saif S."/>
            <person name="Shea T."/>
            <person name="Shenoy N."/>
            <person name="Sisk P."/>
            <person name="Stolte C."/>
            <person name="Sykes S."/>
            <person name="Yandava C."/>
            <person name="Wortman J."/>
            <person name="Nusbaum C."/>
            <person name="Birren B."/>
        </authorList>
    </citation>
    <scope>NUCLEOTIDE SEQUENCE</scope>
    <source>
        <strain evidence="8">ATCC 64411</strain>
    </source>
</reference>
<gene>
    <name evidence="8" type="ORF">MAPG_06950</name>
</gene>
<organism evidence="9 10">
    <name type="scientific">Magnaporthiopsis poae (strain ATCC 64411 / 73-15)</name>
    <name type="common">Kentucky bluegrass fungus</name>
    <name type="synonym">Magnaporthe poae</name>
    <dbReference type="NCBI Taxonomy" id="644358"/>
    <lineage>
        <taxon>Eukaryota</taxon>
        <taxon>Fungi</taxon>
        <taxon>Dikarya</taxon>
        <taxon>Ascomycota</taxon>
        <taxon>Pezizomycotina</taxon>
        <taxon>Sordariomycetes</taxon>
        <taxon>Sordariomycetidae</taxon>
        <taxon>Magnaporthales</taxon>
        <taxon>Magnaporthaceae</taxon>
        <taxon>Magnaporthiopsis</taxon>
    </lineage>
</organism>
<dbReference type="OMA" id="NGISETC"/>
<dbReference type="eggNOG" id="ENOG502RMHE">
    <property type="taxonomic scope" value="Eukaryota"/>
</dbReference>
<dbReference type="OrthoDB" id="426882at2759"/>
<keyword evidence="5" id="KW-0539">Nucleus</keyword>
<reference evidence="9" key="5">
    <citation type="submission" date="2015-06" db="UniProtKB">
        <authorList>
            <consortium name="EnsemblFungi"/>
        </authorList>
    </citation>
    <scope>IDENTIFICATION</scope>
    <source>
        <strain evidence="9">ATCC 64411</strain>
    </source>
</reference>
<dbReference type="PRINTS" id="PR00755">
    <property type="entry name" value="AFLATOXINBRP"/>
</dbReference>
<dbReference type="VEuPathDB" id="FungiDB:MAPG_06950"/>
<reference evidence="9" key="4">
    <citation type="journal article" date="2015" name="G3 (Bethesda)">
        <title>Genome sequences of three phytopathogenic species of the Magnaporthaceae family of fungi.</title>
        <authorList>
            <person name="Okagaki L.H."/>
            <person name="Nunes C.C."/>
            <person name="Sailsbery J."/>
            <person name="Clay B."/>
            <person name="Brown D."/>
            <person name="John T."/>
            <person name="Oh Y."/>
            <person name="Young N."/>
            <person name="Fitzgerald M."/>
            <person name="Haas B.J."/>
            <person name="Zeng Q."/>
            <person name="Young S."/>
            <person name="Adiconis X."/>
            <person name="Fan L."/>
            <person name="Levin J.Z."/>
            <person name="Mitchell T.K."/>
            <person name="Okubara P.A."/>
            <person name="Farman M.L."/>
            <person name="Kohn L.M."/>
            <person name="Birren B."/>
            <person name="Ma L.-J."/>
            <person name="Dean R.A."/>
        </authorList>
    </citation>
    <scope>NUCLEOTIDE SEQUENCE</scope>
    <source>
        <strain evidence="9">ATCC 64411 / 73-15</strain>
    </source>
</reference>
<evidence type="ECO:0000256" key="6">
    <source>
        <dbReference type="SAM" id="MobiDB-lite"/>
    </source>
</evidence>
<dbReference type="EnsemblFungi" id="MAPG_06950T0">
    <property type="protein sequence ID" value="MAPG_06950T0"/>
    <property type="gene ID" value="MAPG_06950"/>
</dbReference>
<dbReference type="Pfam" id="PF00172">
    <property type="entry name" value="Zn_clus"/>
    <property type="match status" value="1"/>
</dbReference>
<dbReference type="STRING" id="644358.A0A0C4E3F1"/>
<dbReference type="InterPro" id="IPR036864">
    <property type="entry name" value="Zn2-C6_fun-type_DNA-bd_sf"/>
</dbReference>
<dbReference type="InterPro" id="IPR050815">
    <property type="entry name" value="TF_fung"/>
</dbReference>
<dbReference type="CDD" id="cd12148">
    <property type="entry name" value="fungal_TF_MHR"/>
    <property type="match status" value="1"/>
</dbReference>
<feature type="region of interest" description="Disordered" evidence="6">
    <location>
        <begin position="322"/>
        <end position="375"/>
    </location>
</feature>
<feature type="compositionally biased region" description="Low complexity" evidence="6">
    <location>
        <begin position="106"/>
        <end position="123"/>
    </location>
</feature>
<dbReference type="CDD" id="cd00067">
    <property type="entry name" value="GAL4"/>
    <property type="match status" value="1"/>
</dbReference>
<dbReference type="PANTHER" id="PTHR47338">
    <property type="entry name" value="ZN(II)2CYS6 TRANSCRIPTION FACTOR (EUROFUNG)-RELATED"/>
    <property type="match status" value="1"/>
</dbReference>
<dbReference type="PANTHER" id="PTHR47338:SF6">
    <property type="entry name" value="ZN(II)2CYS6 TRANSCRIPTION FACTOR (EUROFUNG)"/>
    <property type="match status" value="1"/>
</dbReference>
<dbReference type="GO" id="GO:0008270">
    <property type="term" value="F:zinc ion binding"/>
    <property type="evidence" value="ECO:0007669"/>
    <property type="project" value="InterPro"/>
</dbReference>
<dbReference type="GO" id="GO:0003677">
    <property type="term" value="F:DNA binding"/>
    <property type="evidence" value="ECO:0007669"/>
    <property type="project" value="InterPro"/>
</dbReference>
<dbReference type="AlphaFoldDB" id="A0A0C4E3F1"/>
<accession>A0A0C4E3F1</accession>
<dbReference type="InterPro" id="IPR001138">
    <property type="entry name" value="Zn2Cys6_DnaBD"/>
</dbReference>
<dbReference type="EMBL" id="GL876971">
    <property type="protein sequence ID" value="KLU87960.1"/>
    <property type="molecule type" value="Genomic_DNA"/>
</dbReference>
<feature type="compositionally biased region" description="Basic residues" evidence="6">
    <location>
        <begin position="723"/>
        <end position="747"/>
    </location>
</feature>
<keyword evidence="10" id="KW-1185">Reference proteome</keyword>
<dbReference type="Pfam" id="PF04082">
    <property type="entry name" value="Fungal_trans"/>
    <property type="match status" value="1"/>
</dbReference>
<feature type="compositionally biased region" description="Low complexity" evidence="6">
    <location>
        <begin position="341"/>
        <end position="356"/>
    </location>
</feature>
<dbReference type="EMBL" id="ADBL01001667">
    <property type="status" value="NOT_ANNOTATED_CDS"/>
    <property type="molecule type" value="Genomic_DNA"/>
</dbReference>
<evidence type="ECO:0000313" key="8">
    <source>
        <dbReference type="EMBL" id="KLU87960.1"/>
    </source>
</evidence>
<evidence type="ECO:0000313" key="9">
    <source>
        <dbReference type="EnsemblFungi" id="MAPG_06950T0"/>
    </source>
</evidence>
<reference evidence="10" key="2">
    <citation type="submission" date="2010-05" db="EMBL/GenBank/DDBJ databases">
        <title>The genome sequence of Magnaporthe poae strain ATCC 64411.</title>
        <authorList>
            <person name="Ma L.-J."/>
            <person name="Dead R."/>
            <person name="Young S."/>
            <person name="Zeng Q."/>
            <person name="Koehrsen M."/>
            <person name="Alvarado L."/>
            <person name="Berlin A."/>
            <person name="Chapman S.B."/>
            <person name="Chen Z."/>
            <person name="Freedman E."/>
            <person name="Gellesch M."/>
            <person name="Goldberg J."/>
            <person name="Griggs A."/>
            <person name="Gujja S."/>
            <person name="Heilman E.R."/>
            <person name="Heiman D."/>
            <person name="Hepburn T."/>
            <person name="Howarth C."/>
            <person name="Jen D."/>
            <person name="Larson L."/>
            <person name="Mehta T."/>
            <person name="Neiman D."/>
            <person name="Pearson M."/>
            <person name="Roberts A."/>
            <person name="Saif S."/>
            <person name="Shea T."/>
            <person name="Shenoy N."/>
            <person name="Sisk P."/>
            <person name="Stolte C."/>
            <person name="Sykes S."/>
            <person name="Walk T."/>
            <person name="White J."/>
            <person name="Yandava C."/>
            <person name="Haas B."/>
            <person name="Nusbaum C."/>
            <person name="Birren B."/>
        </authorList>
    </citation>
    <scope>NUCLEOTIDE SEQUENCE [LARGE SCALE GENOMIC DNA]</scope>
    <source>
        <strain evidence="10">ATCC 64411 / 73-15</strain>
    </source>
</reference>
<comment type="subcellular location">
    <subcellularLocation>
        <location evidence="1">Nucleus</location>
    </subcellularLocation>
</comment>
<feature type="compositionally biased region" description="Polar residues" evidence="6">
    <location>
        <begin position="124"/>
        <end position="135"/>
    </location>
</feature>
<dbReference type="InterPro" id="IPR007219">
    <property type="entry name" value="XnlR_reg_dom"/>
</dbReference>
<name>A0A0C4E3F1_MAGP6</name>
<proteinExistence type="predicted"/>
<protein>
    <submittedName>
        <fullName evidence="8">C6 transcription factor</fullName>
    </submittedName>
</protein>
<sequence>MPPPDPEPSTSSSISAAGSRGRRRLHHACLNCRRKKTRCPGEKPACSSCARLSQSCSYPALRRPSQSGGRSDERLQNLEDKLDLLLSGASIHRHHARPSKQKDKQPQTQKQQQQQQQQQQQDDALSNTSNRSYSATPPPARNRRPSNVHTDAGRRNAADNGSTAGSSVGFHHDVSAAVDLYFKYCHRQPIWCFERHEIGDPETLPEELTSSIMALTARFSQQPVDTQLYISNAKTLIMLRLANGTVDLYTIESLCLLAYSSLVDGNFQLGQFHLGLSHQLCRSALLDAESVYSPDDPLAERKRRLFWSLQLLEQFYGRQDAQLSNPNNKVRDSSESNHGPAAATATAASSTSAAAAAEDRSPSLPRDDLGTTNPSEPGIWITSMCLGWVWSQVRRYVADCARDGVVKEPWRHDSPYARVLSDFMEAENRIPMCHRYDSVRFFERDEHEIKQNRDYWACWLKEQMVYHAIVTVLNHPFLYIVGAQHNPNLGIPNTFWRRSSEQALLHATWLVRIIDMVVEKQIALVEPIVGHVAAIAATVHLYYSCAAAAKLKHKSNTDFAKCRKFLKSFIPFSAACAALDRNLDKMALIAAGAEAEAIDVDDDWMPSKMYLSVPLMWEILQFSSSFSSSSVAALDHRGGGGGGLFDASLAPVLPTIDESDSTTILEIIVATSPEINVNIADGGQEAPTRPQPFKNHHRGGSSNNTRSARGGGVPSAANNSNSSHHHHHNNHNHHNHNHSHNHNHHHCSGGSNDNMDQQQQQQQLDSLTLYTTPWLYADPGLLLGIGDLSLPPPDEAGTAWWEGENLDNLMLN</sequence>
<feature type="region of interest" description="Disordered" evidence="6">
    <location>
        <begin position="1"/>
        <end position="24"/>
    </location>
</feature>
<dbReference type="PROSITE" id="PS00463">
    <property type="entry name" value="ZN2_CY6_FUNGAL_1"/>
    <property type="match status" value="1"/>
</dbReference>
<reference evidence="8" key="1">
    <citation type="submission" date="2010-05" db="EMBL/GenBank/DDBJ databases">
        <title>The Genome Sequence of Magnaporthe poae strain ATCC 64411.</title>
        <authorList>
            <consortium name="The Broad Institute Genome Sequencing Platform"/>
            <consortium name="Broad Institute Genome Sequencing Center for Infectious Disease"/>
            <person name="Ma L.-J."/>
            <person name="Dead R."/>
            <person name="Young S."/>
            <person name="Zeng Q."/>
            <person name="Koehrsen M."/>
            <person name="Alvarado L."/>
            <person name="Berlin A."/>
            <person name="Chapman S.B."/>
            <person name="Chen Z."/>
            <person name="Freedman E."/>
            <person name="Gellesch M."/>
            <person name="Goldberg J."/>
            <person name="Griggs A."/>
            <person name="Gujja S."/>
            <person name="Heilman E.R."/>
            <person name="Heiman D."/>
            <person name="Hepburn T."/>
            <person name="Howarth C."/>
            <person name="Jen D."/>
            <person name="Larson L."/>
            <person name="Mehta T."/>
            <person name="Neiman D."/>
            <person name="Pearson M."/>
            <person name="Roberts A."/>
            <person name="Saif S."/>
            <person name="Shea T."/>
            <person name="Shenoy N."/>
            <person name="Sisk P."/>
            <person name="Stolte C."/>
            <person name="Sykes S."/>
            <person name="Walk T."/>
            <person name="White J."/>
            <person name="Yandava C."/>
            <person name="Haas B."/>
            <person name="Nusbaum C."/>
            <person name="Birren B."/>
        </authorList>
    </citation>
    <scope>NUCLEOTIDE SEQUENCE</scope>
    <source>
        <strain evidence="8">ATCC 64411</strain>
    </source>
</reference>